<evidence type="ECO:0000313" key="4">
    <source>
        <dbReference type="Proteomes" id="UP000001396"/>
    </source>
</evidence>
<proteinExistence type="predicted"/>
<dbReference type="EMBL" id="ADBJ01000002">
    <property type="protein sequence ID" value="EFA86511.1"/>
    <property type="molecule type" value="Genomic_DNA"/>
</dbReference>
<dbReference type="Proteomes" id="UP000001396">
    <property type="component" value="Unassembled WGS sequence"/>
</dbReference>
<dbReference type="InParanoid" id="D3AW38"/>
<dbReference type="InterPro" id="IPR001660">
    <property type="entry name" value="SAM"/>
</dbReference>
<feature type="signal peptide" evidence="1">
    <location>
        <begin position="1"/>
        <end position="18"/>
    </location>
</feature>
<dbReference type="RefSeq" id="XP_020438616.1">
    <property type="nucleotide sequence ID" value="XM_020571342.1"/>
</dbReference>
<dbReference type="Gene3D" id="1.10.150.50">
    <property type="entry name" value="Transcription Factor, Ets-1"/>
    <property type="match status" value="1"/>
</dbReference>
<evidence type="ECO:0000259" key="2">
    <source>
        <dbReference type="PROSITE" id="PS50105"/>
    </source>
</evidence>
<evidence type="ECO:0000313" key="3">
    <source>
        <dbReference type="EMBL" id="EFA86511.1"/>
    </source>
</evidence>
<accession>D3AW38</accession>
<dbReference type="SUPFAM" id="SSF47769">
    <property type="entry name" value="SAM/Pointed domain"/>
    <property type="match status" value="1"/>
</dbReference>
<comment type="caution">
    <text evidence="3">The sequence shown here is derived from an EMBL/GenBank/DDBJ whole genome shotgun (WGS) entry which is preliminary data.</text>
</comment>
<keyword evidence="4" id="KW-1185">Reference proteome</keyword>
<evidence type="ECO:0000256" key="1">
    <source>
        <dbReference type="SAM" id="SignalP"/>
    </source>
</evidence>
<sequence length="233" mass="26052">MSVLLTHVFGLVFAKVSASATPKPPLIRNCTKWSVDEVAKWASGISPAIFTSDDVQTLKQQRVNGPTLLTLTEQKLLDRPYRLTGGAATELLLAINNLKIFAKTQDATKLQDPNLPDRHDPKWDYLRNLEQLKRKVGQFIELPNIGGTDEKLPMKLLGDKIKSYLLTRERYDLVEKFYNMVNVGKVNVKNANQQSGIILSGSNGVGKTFESYLLTCVAYMNNAILFYIVCICS</sequence>
<feature type="chain" id="PRO_5003041083" description="SAM domain-containing protein" evidence="1">
    <location>
        <begin position="19"/>
        <end position="233"/>
    </location>
</feature>
<dbReference type="PROSITE" id="PS50105">
    <property type="entry name" value="SAM_DOMAIN"/>
    <property type="match status" value="1"/>
</dbReference>
<keyword evidence="1" id="KW-0732">Signal</keyword>
<dbReference type="InterPro" id="IPR013761">
    <property type="entry name" value="SAM/pointed_sf"/>
</dbReference>
<organism evidence="3 4">
    <name type="scientific">Heterostelium pallidum (strain ATCC 26659 / Pp 5 / PN500)</name>
    <name type="common">Cellular slime mold</name>
    <name type="synonym">Polysphondylium pallidum</name>
    <dbReference type="NCBI Taxonomy" id="670386"/>
    <lineage>
        <taxon>Eukaryota</taxon>
        <taxon>Amoebozoa</taxon>
        <taxon>Evosea</taxon>
        <taxon>Eumycetozoa</taxon>
        <taxon>Dictyostelia</taxon>
        <taxon>Acytosteliales</taxon>
        <taxon>Acytosteliaceae</taxon>
        <taxon>Heterostelium</taxon>
    </lineage>
</organism>
<name>D3AW38_HETP5</name>
<dbReference type="AlphaFoldDB" id="D3AW38"/>
<protein>
    <recommendedName>
        <fullName evidence="2">SAM domain-containing protein</fullName>
    </recommendedName>
</protein>
<reference evidence="3 4" key="1">
    <citation type="journal article" date="2011" name="Genome Res.">
        <title>Phylogeny-wide analysis of social amoeba genomes highlights ancient origins for complex intercellular communication.</title>
        <authorList>
            <person name="Heidel A.J."/>
            <person name="Lawal H.M."/>
            <person name="Felder M."/>
            <person name="Schilde C."/>
            <person name="Helps N.R."/>
            <person name="Tunggal B."/>
            <person name="Rivero F."/>
            <person name="John U."/>
            <person name="Schleicher M."/>
            <person name="Eichinger L."/>
            <person name="Platzer M."/>
            <person name="Noegel A.A."/>
            <person name="Schaap P."/>
            <person name="Gloeckner G."/>
        </authorList>
    </citation>
    <scope>NUCLEOTIDE SEQUENCE [LARGE SCALE GENOMIC DNA]</scope>
    <source>
        <strain evidence="4">ATCC 26659 / Pp 5 / PN500</strain>
    </source>
</reference>
<gene>
    <name evidence="3" type="ORF">PPL_00306</name>
</gene>
<feature type="domain" description="SAM" evidence="2">
    <location>
        <begin position="33"/>
        <end position="101"/>
    </location>
</feature>
<dbReference type="GeneID" id="31355840"/>